<dbReference type="PATRIC" id="fig|1341156.4.peg.491"/>
<comment type="caution">
    <text evidence="1">The sequence shown here is derived from an EMBL/GenBank/DDBJ whole genome shotgun (WGS) entry which is preliminary data.</text>
</comment>
<evidence type="ECO:0000313" key="2">
    <source>
        <dbReference type="Proteomes" id="UP000021369"/>
    </source>
</evidence>
<name>A0A011V6C2_RUMAL</name>
<evidence type="ECO:0008006" key="3">
    <source>
        <dbReference type="Google" id="ProtNLM"/>
    </source>
</evidence>
<dbReference type="AlphaFoldDB" id="A0A011V6C2"/>
<evidence type="ECO:0000313" key="1">
    <source>
        <dbReference type="EMBL" id="EXM41082.1"/>
    </source>
</evidence>
<dbReference type="OrthoDB" id="9789980at2"/>
<dbReference type="Proteomes" id="UP000021369">
    <property type="component" value="Unassembled WGS sequence"/>
</dbReference>
<organism evidence="1 2">
    <name type="scientific">Ruminococcus albus SY3</name>
    <dbReference type="NCBI Taxonomy" id="1341156"/>
    <lineage>
        <taxon>Bacteria</taxon>
        <taxon>Bacillati</taxon>
        <taxon>Bacillota</taxon>
        <taxon>Clostridia</taxon>
        <taxon>Eubacteriales</taxon>
        <taxon>Oscillospiraceae</taxon>
        <taxon>Ruminococcus</taxon>
    </lineage>
</organism>
<dbReference type="Pfam" id="PF14025">
    <property type="entry name" value="DUF4241"/>
    <property type="match status" value="1"/>
</dbReference>
<sequence length="250" mass="28265">MVDEERYMKLVKKHRKKIAAVKDYEELFTRLGAEKAGSITLTSGRIVACPLESIGDESRHIEYYYRAPAGTHTVELAKSSTGRNAAVRIVFSDTHAVRYELALIGTAEELDCISDLEAGRIPFYESCTASPIIVADQGLMPDLLEHLSERYGSNDYYEKEGKKLLLEKSTCSEEPLCSGLMDFYLEADDAHFPIFFNGEGGGHHPIYWGFDHAENICCMIFDFDLKELQGDEEPRGRTGNFFKKLRRGDR</sequence>
<reference evidence="1 2" key="1">
    <citation type="submission" date="2013-06" db="EMBL/GenBank/DDBJ databases">
        <title>Rumen cellulosomics: divergent fiber-degrading strategies revealed by comparative genome-wide analysis of six Ruminococcal strains.</title>
        <authorList>
            <person name="Dassa B."/>
            <person name="Borovok I."/>
            <person name="Lamed R."/>
            <person name="Flint H."/>
            <person name="Yeoman C.J."/>
            <person name="White B."/>
            <person name="Bayer E.A."/>
        </authorList>
    </citation>
    <scope>NUCLEOTIDE SEQUENCE [LARGE SCALE GENOMIC DNA]</scope>
    <source>
        <strain evidence="1 2">SY3</strain>
    </source>
</reference>
<proteinExistence type="predicted"/>
<dbReference type="RefSeq" id="WP_037285195.1">
    <property type="nucleotide sequence ID" value="NZ_JEOB01000001.1"/>
</dbReference>
<dbReference type="EMBL" id="JEOB01000001">
    <property type="protein sequence ID" value="EXM41082.1"/>
    <property type="molecule type" value="Genomic_DNA"/>
</dbReference>
<dbReference type="InterPro" id="IPR025335">
    <property type="entry name" value="DUF4241"/>
</dbReference>
<accession>A0A011V6C2</accession>
<gene>
    <name evidence="1" type="ORF">RASY3_03855</name>
</gene>
<protein>
    <recommendedName>
        <fullName evidence="3">DUF4241 domain-containing protein</fullName>
    </recommendedName>
</protein>
<keyword evidence="2" id="KW-1185">Reference proteome</keyword>